<evidence type="ECO:0000259" key="5">
    <source>
        <dbReference type="Pfam" id="PF06803"/>
    </source>
</evidence>
<sequence>MAAPALRWASLRRVGRALQEVSRPGGPSVATRLAALPRMTKAVAKGEYSQVSPAHLALVAAAAAYVASPVDLLPEALLGVIGFADDALVLSWLATTLVEDTDAFLAWEQARRSTIKGERLR</sequence>
<dbReference type="EMBL" id="JABENB010000001">
    <property type="protein sequence ID" value="NNG39621.1"/>
    <property type="molecule type" value="Genomic_DNA"/>
</dbReference>
<keyword evidence="2" id="KW-0812">Transmembrane</keyword>
<dbReference type="AlphaFoldDB" id="A0A849AJX7"/>
<dbReference type="InterPro" id="IPR010652">
    <property type="entry name" value="DUF1232"/>
</dbReference>
<dbReference type="GO" id="GO:0012505">
    <property type="term" value="C:endomembrane system"/>
    <property type="evidence" value="ECO:0007669"/>
    <property type="project" value="UniProtKB-SubCell"/>
</dbReference>
<protein>
    <submittedName>
        <fullName evidence="6">DUF1232 domain-containing protein</fullName>
    </submittedName>
</protein>
<proteinExistence type="predicted"/>
<accession>A0A849AJX7</accession>
<organism evidence="6 7">
    <name type="scientific">Flexivirga aerilata</name>
    <dbReference type="NCBI Taxonomy" id="1656889"/>
    <lineage>
        <taxon>Bacteria</taxon>
        <taxon>Bacillati</taxon>
        <taxon>Actinomycetota</taxon>
        <taxon>Actinomycetes</taxon>
        <taxon>Micrococcales</taxon>
        <taxon>Dermacoccaceae</taxon>
        <taxon>Flexivirga</taxon>
    </lineage>
</organism>
<gene>
    <name evidence="6" type="ORF">HJ588_10100</name>
</gene>
<evidence type="ECO:0000256" key="2">
    <source>
        <dbReference type="ARBA" id="ARBA00022692"/>
    </source>
</evidence>
<keyword evidence="7" id="KW-1185">Reference proteome</keyword>
<dbReference type="Proteomes" id="UP000557772">
    <property type="component" value="Unassembled WGS sequence"/>
</dbReference>
<dbReference type="Pfam" id="PF06803">
    <property type="entry name" value="DUF1232"/>
    <property type="match status" value="1"/>
</dbReference>
<keyword evidence="3" id="KW-1133">Transmembrane helix</keyword>
<name>A0A849AJX7_9MICO</name>
<evidence type="ECO:0000256" key="4">
    <source>
        <dbReference type="ARBA" id="ARBA00023136"/>
    </source>
</evidence>
<feature type="domain" description="DUF1232" evidence="5">
    <location>
        <begin position="56"/>
        <end position="92"/>
    </location>
</feature>
<evidence type="ECO:0000313" key="7">
    <source>
        <dbReference type="Proteomes" id="UP000557772"/>
    </source>
</evidence>
<evidence type="ECO:0000313" key="6">
    <source>
        <dbReference type="EMBL" id="NNG39621.1"/>
    </source>
</evidence>
<reference evidence="6 7" key="1">
    <citation type="submission" date="2020-05" db="EMBL/GenBank/DDBJ databases">
        <title>Flexivirga sp. ID2601S isolated from air conditioner.</title>
        <authorList>
            <person name="Kim D.H."/>
        </authorList>
    </citation>
    <scope>NUCLEOTIDE SEQUENCE [LARGE SCALE GENOMIC DNA]</scope>
    <source>
        <strain evidence="6 7">ID2601S</strain>
    </source>
</reference>
<comment type="subcellular location">
    <subcellularLocation>
        <location evidence="1">Endomembrane system</location>
        <topology evidence="1">Multi-pass membrane protein</topology>
    </subcellularLocation>
</comment>
<evidence type="ECO:0000256" key="3">
    <source>
        <dbReference type="ARBA" id="ARBA00022989"/>
    </source>
</evidence>
<keyword evidence="4" id="KW-0472">Membrane</keyword>
<dbReference type="RefSeq" id="WP_171154523.1">
    <property type="nucleotide sequence ID" value="NZ_JABENB010000001.1"/>
</dbReference>
<comment type="caution">
    <text evidence="6">The sequence shown here is derived from an EMBL/GenBank/DDBJ whole genome shotgun (WGS) entry which is preliminary data.</text>
</comment>
<evidence type="ECO:0000256" key="1">
    <source>
        <dbReference type="ARBA" id="ARBA00004127"/>
    </source>
</evidence>